<proteinExistence type="predicted"/>
<gene>
    <name evidence="1" type="ORF">SAMN05443248_7064</name>
</gene>
<dbReference type="Proteomes" id="UP000189796">
    <property type="component" value="Chromosome I"/>
</dbReference>
<evidence type="ECO:0000313" key="2">
    <source>
        <dbReference type="Proteomes" id="UP000189796"/>
    </source>
</evidence>
<evidence type="ECO:0000313" key="1">
    <source>
        <dbReference type="EMBL" id="SHH95364.1"/>
    </source>
</evidence>
<sequence>MPGARCTRGLVCNVERKAHTSIQVQRRQSDIPCAMVYGLYRALPGDRLFDTVVGEMTSTNLTPASRRQDHTSSPSAFSALVRSTARVHRIPLRVRDVRETPLCWNGTAVDIQVIWVFGKTEYFFKRGWTCL</sequence>
<reference evidence="1 2" key="1">
    <citation type="submission" date="2016-11" db="EMBL/GenBank/DDBJ databases">
        <authorList>
            <person name="Jaros S."/>
            <person name="Januszkiewicz K."/>
            <person name="Wedrychowicz H."/>
        </authorList>
    </citation>
    <scope>NUCLEOTIDE SEQUENCE [LARGE SCALE GENOMIC DNA]</scope>
    <source>
        <strain evidence="1 2">GAS138</strain>
    </source>
</reference>
<protein>
    <submittedName>
        <fullName evidence="1">Uncharacterized protein</fullName>
    </submittedName>
</protein>
<accession>A0A1M5X790</accession>
<dbReference type="AlphaFoldDB" id="A0A1M5X790"/>
<organism evidence="1 2">
    <name type="scientific">Bradyrhizobium erythrophlei</name>
    <dbReference type="NCBI Taxonomy" id="1437360"/>
    <lineage>
        <taxon>Bacteria</taxon>
        <taxon>Pseudomonadati</taxon>
        <taxon>Pseudomonadota</taxon>
        <taxon>Alphaproteobacteria</taxon>
        <taxon>Hyphomicrobiales</taxon>
        <taxon>Nitrobacteraceae</taxon>
        <taxon>Bradyrhizobium</taxon>
    </lineage>
</organism>
<name>A0A1M5X790_9BRAD</name>
<dbReference type="EMBL" id="LT670817">
    <property type="protein sequence ID" value="SHH95364.1"/>
    <property type="molecule type" value="Genomic_DNA"/>
</dbReference>